<dbReference type="Proteomes" id="UP000034854">
    <property type="component" value="Unassembled WGS sequence"/>
</dbReference>
<dbReference type="Gene3D" id="3.40.50.1110">
    <property type="entry name" value="SGNH hydrolase"/>
    <property type="match status" value="1"/>
</dbReference>
<evidence type="ECO:0000313" key="3">
    <source>
        <dbReference type="Proteomes" id="UP000034854"/>
    </source>
</evidence>
<feature type="transmembrane region" description="Helical" evidence="1">
    <location>
        <begin position="48"/>
        <end position="70"/>
    </location>
</feature>
<sequence length="347" mass="40659">MSFNLQKISYFFSQFKFYLTLDFIALILLIVAIYKIYKNRISAKKKNILIAIVFSLFFALITFSLGEAYFRFIYDEPDGLGFLQVSKNWQTKHVVFNNFFFRDRNFEANKKEGTIRIGVLGDSITYGAGIENVDDRFSNILQNMLTNSGYNVEVYNLGKSGHDTEGEIKVYNDIKHLNFDILVWEYFLNDIEPIEQNKGTPIIDESKKRTRYIEFLSKQSYYFDFLYWRFSTKYQKTLKALRTADLNLYKDPKELERHEKDIATLANSIREGNKKVLTVIFPSMFLLGPNYPVSKKAAISPKDPVLTAFEHLASRFDQHPNEFVHNLAARKIFEKILPYLDDIESKR</sequence>
<dbReference type="SUPFAM" id="SSF52266">
    <property type="entry name" value="SGNH hydrolase"/>
    <property type="match status" value="1"/>
</dbReference>
<evidence type="ECO:0008006" key="4">
    <source>
        <dbReference type="Google" id="ProtNLM"/>
    </source>
</evidence>
<protein>
    <recommendedName>
        <fullName evidence="4">SGNH hydrolase-type esterase domain-containing protein</fullName>
    </recommendedName>
</protein>
<keyword evidence="1" id="KW-0812">Transmembrane</keyword>
<feature type="transmembrane region" description="Helical" evidence="1">
    <location>
        <begin position="15"/>
        <end position="36"/>
    </location>
</feature>
<evidence type="ECO:0000313" key="2">
    <source>
        <dbReference type="EMBL" id="KKR88108.1"/>
    </source>
</evidence>
<dbReference type="CDD" id="cd00229">
    <property type="entry name" value="SGNH_hydrolase"/>
    <property type="match status" value="1"/>
</dbReference>
<dbReference type="EMBL" id="LCAG01000001">
    <property type="protein sequence ID" value="KKR88108.1"/>
    <property type="molecule type" value="Genomic_DNA"/>
</dbReference>
<proteinExistence type="predicted"/>
<keyword evidence="1" id="KW-0472">Membrane</keyword>
<dbReference type="AlphaFoldDB" id="A0A0G0UH10"/>
<accession>A0A0G0UH10</accession>
<organism evidence="2 3">
    <name type="scientific">Candidatus Curtissbacteria bacterium GW2011_GWA1_41_11</name>
    <dbReference type="NCBI Taxonomy" id="1618409"/>
    <lineage>
        <taxon>Bacteria</taxon>
        <taxon>Candidatus Curtissiibacteriota</taxon>
    </lineage>
</organism>
<keyword evidence="1" id="KW-1133">Transmembrane helix</keyword>
<gene>
    <name evidence="2" type="ORF">UU34_C0001G0105</name>
</gene>
<dbReference type="InterPro" id="IPR036514">
    <property type="entry name" value="SGNH_hydro_sf"/>
</dbReference>
<name>A0A0G0UH10_9BACT</name>
<comment type="caution">
    <text evidence="2">The sequence shown here is derived from an EMBL/GenBank/DDBJ whole genome shotgun (WGS) entry which is preliminary data.</text>
</comment>
<reference evidence="2 3" key="1">
    <citation type="journal article" date="2015" name="Nature">
        <title>rRNA introns, odd ribosomes, and small enigmatic genomes across a large radiation of phyla.</title>
        <authorList>
            <person name="Brown C.T."/>
            <person name="Hug L.A."/>
            <person name="Thomas B.C."/>
            <person name="Sharon I."/>
            <person name="Castelle C.J."/>
            <person name="Singh A."/>
            <person name="Wilkins M.J."/>
            <person name="Williams K.H."/>
            <person name="Banfield J.F."/>
        </authorList>
    </citation>
    <scope>NUCLEOTIDE SEQUENCE [LARGE SCALE GENOMIC DNA]</scope>
</reference>
<evidence type="ECO:0000256" key="1">
    <source>
        <dbReference type="SAM" id="Phobius"/>
    </source>
</evidence>